<protein>
    <submittedName>
        <fullName evidence="2">Uncharacterized protein</fullName>
    </submittedName>
</protein>
<dbReference type="Proteomes" id="UP000274694">
    <property type="component" value="Unassembled WGS sequence"/>
</dbReference>
<evidence type="ECO:0000256" key="1">
    <source>
        <dbReference type="SAM" id="MobiDB-lite"/>
    </source>
</evidence>
<gene>
    <name evidence="2" type="ORF">DLJ60_17840</name>
</gene>
<sequence>MHRGVLDAHADEVTLMAVPALAERPDEDEMDQPDGAHLPEITADAGPTLDACTPPTSSPRWRHHHP</sequence>
<proteinExistence type="predicted"/>
<organism evidence="2 3">
    <name type="scientific">Micromonospora chalcea</name>
    <dbReference type="NCBI Taxonomy" id="1874"/>
    <lineage>
        <taxon>Bacteria</taxon>
        <taxon>Bacillati</taxon>
        <taxon>Actinomycetota</taxon>
        <taxon>Actinomycetes</taxon>
        <taxon>Micromonosporales</taxon>
        <taxon>Micromonosporaceae</taxon>
        <taxon>Micromonospora</taxon>
    </lineage>
</organism>
<evidence type="ECO:0000313" key="2">
    <source>
        <dbReference type="EMBL" id="RQW91275.1"/>
    </source>
</evidence>
<dbReference type="EMBL" id="QGTA01000208">
    <property type="protein sequence ID" value="RQW91275.1"/>
    <property type="molecule type" value="Genomic_DNA"/>
</dbReference>
<feature type="region of interest" description="Disordered" evidence="1">
    <location>
        <begin position="21"/>
        <end position="66"/>
    </location>
</feature>
<keyword evidence="3" id="KW-1185">Reference proteome</keyword>
<reference evidence="2 3" key="1">
    <citation type="submission" date="2018-05" db="EMBL/GenBank/DDBJ databases">
        <title>Micromonospora from Atacama Desert.</title>
        <authorList>
            <person name="Carro L."/>
            <person name="Goodfellow M."/>
            <person name="Klenk H.-P."/>
        </authorList>
    </citation>
    <scope>NUCLEOTIDE SEQUENCE [LARGE SCALE GENOMIC DNA]</scope>
    <source>
        <strain evidence="2 3">LB41</strain>
    </source>
</reference>
<evidence type="ECO:0000313" key="3">
    <source>
        <dbReference type="Proteomes" id="UP000274694"/>
    </source>
</evidence>
<accession>A0ABX9Y1W4</accession>
<name>A0ABX9Y1W4_MICCH</name>
<comment type="caution">
    <text evidence="2">The sequence shown here is derived from an EMBL/GenBank/DDBJ whole genome shotgun (WGS) entry which is preliminary data.</text>
</comment>